<dbReference type="Gene3D" id="1.10.530.10">
    <property type="match status" value="1"/>
</dbReference>
<evidence type="ECO:0000256" key="9">
    <source>
        <dbReference type="ARBA" id="ARBA00023295"/>
    </source>
</evidence>
<dbReference type="InterPro" id="IPR001916">
    <property type="entry name" value="Glyco_hydro_22"/>
</dbReference>
<dbReference type="PRINTS" id="PR00135">
    <property type="entry name" value="LYZLACT"/>
</dbReference>
<feature type="chain" id="PRO_5005184126" description="Lysozyme" evidence="12">
    <location>
        <begin position="21"/>
        <end position="141"/>
    </location>
</feature>
<dbReference type="PROSITE" id="PS51348">
    <property type="entry name" value="GLYCOSYL_HYDROL_F22_2"/>
    <property type="match status" value="1"/>
</dbReference>
<accession>A0A0G3DN23</accession>
<dbReference type="FunFam" id="1.10.530.10:FF:000001">
    <property type="entry name" value="Lysozyme C"/>
    <property type="match status" value="1"/>
</dbReference>
<reference evidence="14" key="1">
    <citation type="journal article" date="2015" name="PLoS ONE">
        <title>Dissimilar Regulation of Antimicrobial Proteins in the Midgut of Spodoptera exigua Larvae Challenged with Bacillus thuringiensis Toxins or Baculovirus.</title>
        <authorList>
            <person name="Crava C.M."/>
            <person name="Jakubowska A.K."/>
            <person name="Escriche B."/>
            <person name="Herrero S."/>
            <person name="Bel Y."/>
        </authorList>
    </citation>
    <scope>NUCLEOTIDE SEQUENCE</scope>
</reference>
<dbReference type="AlphaFoldDB" id="A0A0G3DN23"/>
<dbReference type="EC" id="3.2.1.17" evidence="3"/>
<evidence type="ECO:0000256" key="4">
    <source>
        <dbReference type="ARBA" id="ARBA00020438"/>
    </source>
</evidence>
<evidence type="ECO:0000256" key="11">
    <source>
        <dbReference type="RuleBase" id="RU004440"/>
    </source>
</evidence>
<evidence type="ECO:0000256" key="1">
    <source>
        <dbReference type="ARBA" id="ARBA00000632"/>
    </source>
</evidence>
<dbReference type="GO" id="GO:0003796">
    <property type="term" value="F:lysozyme activity"/>
    <property type="evidence" value="ECO:0007669"/>
    <property type="project" value="UniProtKB-EC"/>
</dbReference>
<dbReference type="SUPFAM" id="SSF53955">
    <property type="entry name" value="Lysozyme-like"/>
    <property type="match status" value="1"/>
</dbReference>
<comment type="catalytic activity">
    <reaction evidence="1">
        <text>Hydrolysis of (1-&gt;4)-beta-linkages between N-acetylmuramic acid and N-acetyl-D-glucosamine residues in a peptidoglycan and between N-acetyl-D-glucosamine residues in chitodextrins.</text>
        <dbReference type="EC" id="3.2.1.17"/>
    </reaction>
</comment>
<evidence type="ECO:0000256" key="7">
    <source>
        <dbReference type="ARBA" id="ARBA00022801"/>
    </source>
</evidence>
<protein>
    <recommendedName>
        <fullName evidence="4">Lysozyme</fullName>
        <ecNumber evidence="3">3.2.1.17</ecNumber>
    </recommendedName>
    <alternativeName>
        <fullName evidence="10">1,4-beta-N-acetylmuramidase</fullName>
    </alternativeName>
</protein>
<feature type="signal peptide" evidence="12">
    <location>
        <begin position="1"/>
        <end position="20"/>
    </location>
</feature>
<evidence type="ECO:0000256" key="2">
    <source>
        <dbReference type="ARBA" id="ARBA00010859"/>
    </source>
</evidence>
<evidence type="ECO:0000313" key="14">
    <source>
        <dbReference type="EMBL" id="AKJ54521.1"/>
    </source>
</evidence>
<keyword evidence="12" id="KW-0732">Signal</keyword>
<evidence type="ECO:0000256" key="6">
    <source>
        <dbReference type="ARBA" id="ARBA00022638"/>
    </source>
</evidence>
<dbReference type="SMART" id="SM00263">
    <property type="entry name" value="LYZ1"/>
    <property type="match status" value="1"/>
</dbReference>
<evidence type="ECO:0000259" key="13">
    <source>
        <dbReference type="PROSITE" id="PS00128"/>
    </source>
</evidence>
<dbReference type="EMBL" id="KP056539">
    <property type="protein sequence ID" value="AKJ54521.1"/>
    <property type="molecule type" value="mRNA"/>
</dbReference>
<feature type="domain" description="Glycosyl hydrolases family 22 (GH22)" evidence="13">
    <location>
        <begin position="93"/>
        <end position="111"/>
    </location>
</feature>
<dbReference type="CDD" id="cd16899">
    <property type="entry name" value="LYZ_C_invert"/>
    <property type="match status" value="1"/>
</dbReference>
<dbReference type="GO" id="GO:0042742">
    <property type="term" value="P:defense response to bacterium"/>
    <property type="evidence" value="ECO:0007669"/>
    <property type="project" value="UniProtKB-KW"/>
</dbReference>
<keyword evidence="8" id="KW-1015">Disulfide bond</keyword>
<keyword evidence="6" id="KW-0081">Bacteriolytic enzyme</keyword>
<dbReference type="GO" id="GO:0031640">
    <property type="term" value="P:killing of cells of another organism"/>
    <property type="evidence" value="ECO:0007669"/>
    <property type="project" value="UniProtKB-KW"/>
</dbReference>
<organism evidence="14">
    <name type="scientific">Spodoptera exigua</name>
    <name type="common">Beet armyworm</name>
    <name type="synonym">Noctua fulgens</name>
    <dbReference type="NCBI Taxonomy" id="7107"/>
    <lineage>
        <taxon>Eukaryota</taxon>
        <taxon>Metazoa</taxon>
        <taxon>Ecdysozoa</taxon>
        <taxon>Arthropoda</taxon>
        <taxon>Hexapoda</taxon>
        <taxon>Insecta</taxon>
        <taxon>Pterygota</taxon>
        <taxon>Neoptera</taxon>
        <taxon>Endopterygota</taxon>
        <taxon>Lepidoptera</taxon>
        <taxon>Glossata</taxon>
        <taxon>Ditrysia</taxon>
        <taxon>Noctuoidea</taxon>
        <taxon>Noctuidae</taxon>
        <taxon>Amphipyrinae</taxon>
        <taxon>Spodoptera</taxon>
    </lineage>
</organism>
<dbReference type="InterPro" id="IPR023346">
    <property type="entry name" value="Lysozyme-like_dom_sf"/>
</dbReference>
<dbReference type="Pfam" id="PF00062">
    <property type="entry name" value="Lys"/>
    <property type="match status" value="1"/>
</dbReference>
<comment type="similarity">
    <text evidence="2 11">Belongs to the glycosyl hydrolase 22 family.</text>
</comment>
<dbReference type="PANTHER" id="PTHR11407">
    <property type="entry name" value="LYSOZYME C"/>
    <property type="match status" value="1"/>
</dbReference>
<dbReference type="PANTHER" id="PTHR11407:SF63">
    <property type="entry name" value="LYSOZYME C"/>
    <property type="match status" value="1"/>
</dbReference>
<dbReference type="InterPro" id="IPR019799">
    <property type="entry name" value="Glyco_hydro_22_CS"/>
</dbReference>
<name>A0A0G3DN23_SPOEX</name>
<keyword evidence="7" id="KW-0378">Hydrolase</keyword>
<evidence type="ECO:0000256" key="3">
    <source>
        <dbReference type="ARBA" id="ARBA00012732"/>
    </source>
</evidence>
<dbReference type="PROSITE" id="PS00128">
    <property type="entry name" value="GLYCOSYL_HYDROL_F22_1"/>
    <property type="match status" value="1"/>
</dbReference>
<evidence type="ECO:0000256" key="5">
    <source>
        <dbReference type="ARBA" id="ARBA00022529"/>
    </source>
</evidence>
<evidence type="ECO:0000256" key="10">
    <source>
        <dbReference type="ARBA" id="ARBA00031262"/>
    </source>
</evidence>
<keyword evidence="9" id="KW-0326">Glycosidase</keyword>
<proteinExistence type="evidence at transcript level"/>
<keyword evidence="5" id="KW-0929">Antimicrobial</keyword>
<sequence length="141" mass="16216">MKRFICFFVFVTFCVICSDAKYFETNCDLVHELRKQKFPEDRMRDWVCLVNSESARRTDAIGGPNKNGSRDYGLFQINDHFWCSNSTTPGKSCQVTCADLITDDITKASICAHKIFRRQGFPAWHGWSQRCQGDLPDISNC</sequence>
<evidence type="ECO:0000256" key="8">
    <source>
        <dbReference type="ARBA" id="ARBA00023157"/>
    </source>
</evidence>
<evidence type="ECO:0000256" key="12">
    <source>
        <dbReference type="SAM" id="SignalP"/>
    </source>
</evidence>